<dbReference type="InterPro" id="IPR038005">
    <property type="entry name" value="RX-like_CC"/>
</dbReference>
<comment type="caution">
    <text evidence="7">The sequence shown here is derived from an EMBL/GenBank/DDBJ whole genome shotgun (WGS) entry which is preliminary data.</text>
</comment>
<keyword evidence="2" id="KW-0547">Nucleotide-binding</keyword>
<dbReference type="InterPro" id="IPR055414">
    <property type="entry name" value="LRR_R13L4/SHOC2-like"/>
</dbReference>
<evidence type="ECO:0000256" key="2">
    <source>
        <dbReference type="ARBA" id="ARBA00022741"/>
    </source>
</evidence>
<evidence type="ECO:0000259" key="5">
    <source>
        <dbReference type="Pfam" id="PF18052"/>
    </source>
</evidence>
<reference evidence="7 8" key="1">
    <citation type="submission" date="2019-07" db="EMBL/GenBank/DDBJ databases">
        <title>De Novo Assembly of kiwifruit Actinidia rufa.</title>
        <authorList>
            <person name="Sugita-Konishi S."/>
            <person name="Sato K."/>
            <person name="Mori E."/>
            <person name="Abe Y."/>
            <person name="Kisaki G."/>
            <person name="Hamano K."/>
            <person name="Suezawa K."/>
            <person name="Otani M."/>
            <person name="Fukuda T."/>
            <person name="Manabe T."/>
            <person name="Gomi K."/>
            <person name="Tabuchi M."/>
            <person name="Akimitsu K."/>
            <person name="Kataoka I."/>
        </authorList>
    </citation>
    <scope>NUCLEOTIDE SEQUENCE [LARGE SCALE GENOMIC DNA]</scope>
    <source>
        <strain evidence="8">cv. Fuchu</strain>
    </source>
</reference>
<dbReference type="SUPFAM" id="SSF52058">
    <property type="entry name" value="L domain-like"/>
    <property type="match status" value="1"/>
</dbReference>
<evidence type="ECO:0000259" key="6">
    <source>
        <dbReference type="Pfam" id="PF23598"/>
    </source>
</evidence>
<dbReference type="CDD" id="cd14798">
    <property type="entry name" value="RX-CC_like"/>
    <property type="match status" value="1"/>
</dbReference>
<dbReference type="Proteomes" id="UP000585474">
    <property type="component" value="Unassembled WGS sequence"/>
</dbReference>
<evidence type="ECO:0000313" key="7">
    <source>
        <dbReference type="EMBL" id="GFZ16609.1"/>
    </source>
</evidence>
<keyword evidence="8" id="KW-1185">Reference proteome</keyword>
<keyword evidence="1" id="KW-0677">Repeat</keyword>
<evidence type="ECO:0008006" key="9">
    <source>
        <dbReference type="Google" id="ProtNLM"/>
    </source>
</evidence>
<dbReference type="GO" id="GO:0006952">
    <property type="term" value="P:defense response"/>
    <property type="evidence" value="ECO:0007669"/>
    <property type="project" value="UniProtKB-KW"/>
</dbReference>
<evidence type="ECO:0000256" key="4">
    <source>
        <dbReference type="ARBA" id="ARBA00022840"/>
    </source>
</evidence>
<keyword evidence="4" id="KW-0067">ATP-binding</keyword>
<evidence type="ECO:0000256" key="1">
    <source>
        <dbReference type="ARBA" id="ARBA00022737"/>
    </source>
</evidence>
<sequence>MAESVVFHLLANFAPFIQEEVNLLTGVRDEIEYIRGEFERMTAFLRVADAMEDTDPGLAVRVKQVREAAYDTGDALHMHRLHLGHHHGYGVCGFLRYHLRTLYLTGHLQRLPRWIPSAFNLVRVYLWYSKLRDADPLRSLQDLPNLASLEIQYAYVGEELCFKAGAFQNLETLCLVVLKELIWVRVEASSMHRLKNLSLVNCKLMADLPSGIEHLTNLERLQLFDMPYCLISRLNRDLQGGDYWKVSHIPEVVIGGWKDGRWQGSFLF</sequence>
<dbReference type="AlphaFoldDB" id="A0A7J0H0L9"/>
<dbReference type="OrthoDB" id="1707192at2759"/>
<accession>A0A7J0H0L9</accession>
<feature type="domain" description="Disease resistance N-terminal" evidence="5">
    <location>
        <begin position="6"/>
        <end position="87"/>
    </location>
</feature>
<keyword evidence="3" id="KW-0611">Plant defense</keyword>
<dbReference type="Pfam" id="PF23598">
    <property type="entry name" value="LRR_14"/>
    <property type="match status" value="1"/>
</dbReference>
<evidence type="ECO:0000313" key="8">
    <source>
        <dbReference type="Proteomes" id="UP000585474"/>
    </source>
</evidence>
<dbReference type="EMBL" id="BJWL01000025">
    <property type="protein sequence ID" value="GFZ16609.1"/>
    <property type="molecule type" value="Genomic_DNA"/>
</dbReference>
<proteinExistence type="predicted"/>
<dbReference type="Gene3D" id="1.20.5.4130">
    <property type="match status" value="1"/>
</dbReference>
<protein>
    <recommendedName>
        <fullName evidence="9">Rx N-terminal domain-containing protein</fullName>
    </recommendedName>
</protein>
<dbReference type="Gene3D" id="3.80.10.10">
    <property type="entry name" value="Ribonuclease Inhibitor"/>
    <property type="match status" value="1"/>
</dbReference>
<dbReference type="GO" id="GO:0005524">
    <property type="term" value="F:ATP binding"/>
    <property type="evidence" value="ECO:0007669"/>
    <property type="project" value="UniProtKB-KW"/>
</dbReference>
<gene>
    <name evidence="7" type="ORF">Acr_25g0010180</name>
</gene>
<name>A0A7J0H0L9_9ERIC</name>
<feature type="domain" description="Disease resistance R13L4/SHOC-2-like LRR" evidence="6">
    <location>
        <begin position="96"/>
        <end position="222"/>
    </location>
</feature>
<dbReference type="Pfam" id="PF18052">
    <property type="entry name" value="Rx_N"/>
    <property type="match status" value="1"/>
</dbReference>
<dbReference type="InterPro" id="IPR041118">
    <property type="entry name" value="Rx_N"/>
</dbReference>
<dbReference type="InterPro" id="IPR032675">
    <property type="entry name" value="LRR_dom_sf"/>
</dbReference>
<organism evidence="7 8">
    <name type="scientific">Actinidia rufa</name>
    <dbReference type="NCBI Taxonomy" id="165716"/>
    <lineage>
        <taxon>Eukaryota</taxon>
        <taxon>Viridiplantae</taxon>
        <taxon>Streptophyta</taxon>
        <taxon>Embryophyta</taxon>
        <taxon>Tracheophyta</taxon>
        <taxon>Spermatophyta</taxon>
        <taxon>Magnoliopsida</taxon>
        <taxon>eudicotyledons</taxon>
        <taxon>Gunneridae</taxon>
        <taxon>Pentapetalae</taxon>
        <taxon>asterids</taxon>
        <taxon>Ericales</taxon>
        <taxon>Actinidiaceae</taxon>
        <taxon>Actinidia</taxon>
    </lineage>
</organism>
<evidence type="ECO:0000256" key="3">
    <source>
        <dbReference type="ARBA" id="ARBA00022821"/>
    </source>
</evidence>